<dbReference type="Proteomes" id="UP000190539">
    <property type="component" value="Unassembled WGS sequence"/>
</dbReference>
<keyword evidence="3" id="KW-0804">Transcription</keyword>
<reference evidence="5 6" key="1">
    <citation type="submission" date="2017-02" db="EMBL/GenBank/DDBJ databases">
        <title>Draft Genome Sequence of Streptomyces tsukubaensis F601, a Producer of the immunosuppressant tacrolimus FK506.</title>
        <authorList>
            <person name="Zong G."/>
            <person name="Zhong C."/>
            <person name="Fu J."/>
            <person name="Qin R."/>
            <person name="Cao G."/>
        </authorList>
    </citation>
    <scope>NUCLEOTIDE SEQUENCE [LARGE SCALE GENOMIC DNA]</scope>
    <source>
        <strain evidence="5 6">F601</strain>
    </source>
</reference>
<name>A0A1V4AEP8_9ACTN</name>
<evidence type="ECO:0000313" key="6">
    <source>
        <dbReference type="Proteomes" id="UP000190539"/>
    </source>
</evidence>
<keyword evidence="2" id="KW-0238">DNA-binding</keyword>
<dbReference type="CDD" id="cd06170">
    <property type="entry name" value="LuxR_C_like"/>
    <property type="match status" value="1"/>
</dbReference>
<protein>
    <recommendedName>
        <fullName evidence="4">HTH luxR-type domain-containing protein</fullName>
    </recommendedName>
</protein>
<keyword evidence="6" id="KW-1185">Reference proteome</keyword>
<keyword evidence="1" id="KW-0805">Transcription regulation</keyword>
<dbReference type="InterPro" id="IPR036388">
    <property type="entry name" value="WH-like_DNA-bd_sf"/>
</dbReference>
<dbReference type="STRING" id="83656.B1H18_00445"/>
<accession>A0A1V4AEP8</accession>
<evidence type="ECO:0000256" key="2">
    <source>
        <dbReference type="ARBA" id="ARBA00023125"/>
    </source>
</evidence>
<dbReference type="GO" id="GO:0003677">
    <property type="term" value="F:DNA binding"/>
    <property type="evidence" value="ECO:0007669"/>
    <property type="project" value="UniProtKB-KW"/>
</dbReference>
<dbReference type="InterPro" id="IPR016032">
    <property type="entry name" value="Sig_transdc_resp-reg_C-effctor"/>
</dbReference>
<comment type="caution">
    <text evidence="5">The sequence shown here is derived from an EMBL/GenBank/DDBJ whole genome shotgun (WGS) entry which is preliminary data.</text>
</comment>
<dbReference type="PANTHER" id="PTHR44688">
    <property type="entry name" value="DNA-BINDING TRANSCRIPTIONAL ACTIVATOR DEVR_DOSR"/>
    <property type="match status" value="1"/>
</dbReference>
<proteinExistence type="predicted"/>
<dbReference type="PRINTS" id="PR00038">
    <property type="entry name" value="HTHLUXR"/>
</dbReference>
<dbReference type="GO" id="GO:0006355">
    <property type="term" value="P:regulation of DNA-templated transcription"/>
    <property type="evidence" value="ECO:0007669"/>
    <property type="project" value="InterPro"/>
</dbReference>
<evidence type="ECO:0000256" key="1">
    <source>
        <dbReference type="ARBA" id="ARBA00023015"/>
    </source>
</evidence>
<dbReference type="InterPro" id="IPR000792">
    <property type="entry name" value="Tscrpt_reg_LuxR_C"/>
</dbReference>
<dbReference type="PANTHER" id="PTHR44688:SF16">
    <property type="entry name" value="DNA-BINDING TRANSCRIPTIONAL ACTIVATOR DEVR_DOSR"/>
    <property type="match status" value="1"/>
</dbReference>
<dbReference type="SUPFAM" id="SSF46894">
    <property type="entry name" value="C-terminal effector domain of the bipartite response regulators"/>
    <property type="match status" value="1"/>
</dbReference>
<sequence length="69" mass="7653">MGGCSPEAELTAREYQVLNHLGAGLTQRQVARRLEISPHTVDTYVKRIRKKIGPGNKAHLAQATFLQLL</sequence>
<dbReference type="AlphaFoldDB" id="A0A1V4AEP8"/>
<dbReference type="PROSITE" id="PS50043">
    <property type="entry name" value="HTH_LUXR_2"/>
    <property type="match status" value="1"/>
</dbReference>
<evidence type="ECO:0000256" key="3">
    <source>
        <dbReference type="ARBA" id="ARBA00023163"/>
    </source>
</evidence>
<evidence type="ECO:0000313" key="5">
    <source>
        <dbReference type="EMBL" id="OON82586.1"/>
    </source>
</evidence>
<dbReference type="Pfam" id="PF00196">
    <property type="entry name" value="GerE"/>
    <property type="match status" value="1"/>
</dbReference>
<dbReference type="SMART" id="SM00421">
    <property type="entry name" value="HTH_LUXR"/>
    <property type="match status" value="1"/>
</dbReference>
<evidence type="ECO:0000259" key="4">
    <source>
        <dbReference type="PROSITE" id="PS50043"/>
    </source>
</evidence>
<dbReference type="EMBL" id="MVFC01000001">
    <property type="protein sequence ID" value="OON82586.1"/>
    <property type="molecule type" value="Genomic_DNA"/>
</dbReference>
<organism evidence="5 6">
    <name type="scientific">Streptomyces tsukubensis</name>
    <dbReference type="NCBI Taxonomy" id="83656"/>
    <lineage>
        <taxon>Bacteria</taxon>
        <taxon>Bacillati</taxon>
        <taxon>Actinomycetota</taxon>
        <taxon>Actinomycetes</taxon>
        <taxon>Kitasatosporales</taxon>
        <taxon>Streptomycetaceae</taxon>
        <taxon>Streptomyces</taxon>
    </lineage>
</organism>
<dbReference type="Gene3D" id="1.10.10.10">
    <property type="entry name" value="Winged helix-like DNA-binding domain superfamily/Winged helix DNA-binding domain"/>
    <property type="match status" value="1"/>
</dbReference>
<feature type="domain" description="HTH luxR-type" evidence="4">
    <location>
        <begin position="3"/>
        <end position="68"/>
    </location>
</feature>
<gene>
    <name evidence="5" type="ORF">B1H18_00445</name>
</gene>